<evidence type="ECO:0000313" key="1">
    <source>
        <dbReference type="Proteomes" id="UP000887578"/>
    </source>
</evidence>
<dbReference type="AlphaFoldDB" id="A0A914Q4P0"/>
<dbReference type="WBParaSite" id="PDA_v2.g26327.t1">
    <property type="protein sequence ID" value="PDA_v2.g26327.t1"/>
    <property type="gene ID" value="PDA_v2.g26327"/>
</dbReference>
<keyword evidence="1" id="KW-1185">Reference proteome</keyword>
<organism evidence="1 2">
    <name type="scientific">Panagrolaimus davidi</name>
    <dbReference type="NCBI Taxonomy" id="227884"/>
    <lineage>
        <taxon>Eukaryota</taxon>
        <taxon>Metazoa</taxon>
        <taxon>Ecdysozoa</taxon>
        <taxon>Nematoda</taxon>
        <taxon>Chromadorea</taxon>
        <taxon>Rhabditida</taxon>
        <taxon>Tylenchina</taxon>
        <taxon>Panagrolaimomorpha</taxon>
        <taxon>Panagrolaimoidea</taxon>
        <taxon>Panagrolaimidae</taxon>
        <taxon>Panagrolaimus</taxon>
    </lineage>
</organism>
<name>A0A914Q4P0_9BILA</name>
<protein>
    <submittedName>
        <fullName evidence="2">F-box domain-containing protein</fullName>
    </submittedName>
</protein>
<sequence length="263" mass="30495">MITFNTDGMVNQSFAFKAPIMDYIFKNVKPEHLIKLYQCSKYFYAKVHLNIIQHLEIVHSGQPEAFGLTKTAIRTSNHSFSKLSGYWIFGSLKTHALLKTINISNFYRCTIKKLELAEYIPWKEFVMLTKAGTVEDLKILGLNYLNQSLEDIIAQVPNATSIEITDPYFSSTTLESLLSMNHKTKFTTFILTYIQENFDGDLLLDYILLVVFQMNADVDCDVHVSSRLPPPHFDVDLYYEIQDIQYNEKIAEALKRKKQYFLK</sequence>
<evidence type="ECO:0000313" key="2">
    <source>
        <dbReference type="WBParaSite" id="PDA_v2.g26327.t1"/>
    </source>
</evidence>
<proteinExistence type="predicted"/>
<dbReference type="Proteomes" id="UP000887578">
    <property type="component" value="Unplaced"/>
</dbReference>
<accession>A0A914Q4P0</accession>
<reference evidence="2" key="1">
    <citation type="submission" date="2022-11" db="UniProtKB">
        <authorList>
            <consortium name="WormBaseParasite"/>
        </authorList>
    </citation>
    <scope>IDENTIFICATION</scope>
</reference>